<name>A0ABP1QLB4_9HEXA</name>
<keyword evidence="2" id="KW-0808">Transferase</keyword>
<evidence type="ECO:0000256" key="4">
    <source>
        <dbReference type="ARBA" id="ARBA00022763"/>
    </source>
</evidence>
<evidence type="ECO:0000259" key="7">
    <source>
        <dbReference type="PROSITE" id="PS50173"/>
    </source>
</evidence>
<dbReference type="InterPro" id="IPR001126">
    <property type="entry name" value="UmuC"/>
</dbReference>
<dbReference type="PANTHER" id="PTHR45873">
    <property type="entry name" value="DNA POLYMERASE ETA"/>
    <property type="match status" value="1"/>
</dbReference>
<evidence type="ECO:0000256" key="1">
    <source>
        <dbReference type="ARBA" id="ARBA00004123"/>
    </source>
</evidence>
<dbReference type="SUPFAM" id="SSF56672">
    <property type="entry name" value="DNA/RNA polymerases"/>
    <property type="match status" value="1"/>
</dbReference>
<evidence type="ECO:0000256" key="5">
    <source>
        <dbReference type="ARBA" id="ARBA00023204"/>
    </source>
</evidence>
<dbReference type="Proteomes" id="UP001642540">
    <property type="component" value="Unassembled WGS sequence"/>
</dbReference>
<dbReference type="Gene3D" id="3.30.70.270">
    <property type="match status" value="1"/>
</dbReference>
<organism evidence="8 9">
    <name type="scientific">Orchesella dallaii</name>
    <dbReference type="NCBI Taxonomy" id="48710"/>
    <lineage>
        <taxon>Eukaryota</taxon>
        <taxon>Metazoa</taxon>
        <taxon>Ecdysozoa</taxon>
        <taxon>Arthropoda</taxon>
        <taxon>Hexapoda</taxon>
        <taxon>Collembola</taxon>
        <taxon>Entomobryomorpha</taxon>
        <taxon>Entomobryoidea</taxon>
        <taxon>Orchesellidae</taxon>
        <taxon>Orchesellinae</taxon>
        <taxon>Orchesella</taxon>
    </lineage>
</organism>
<dbReference type="InterPro" id="IPR043128">
    <property type="entry name" value="Rev_trsase/Diguanyl_cyclase"/>
</dbReference>
<dbReference type="PROSITE" id="PS50173">
    <property type="entry name" value="UMUC"/>
    <property type="match status" value="1"/>
</dbReference>
<dbReference type="InterPro" id="IPR052230">
    <property type="entry name" value="DNA_polymerase_eta"/>
</dbReference>
<keyword evidence="9" id="KW-1185">Reference proteome</keyword>
<evidence type="ECO:0000313" key="8">
    <source>
        <dbReference type="EMBL" id="CAL8100778.1"/>
    </source>
</evidence>
<keyword evidence="4" id="KW-0227">DNA damage</keyword>
<keyword evidence="3" id="KW-0479">Metal-binding</keyword>
<dbReference type="Gene3D" id="3.40.1170.60">
    <property type="match status" value="1"/>
</dbReference>
<keyword evidence="6" id="KW-0539">Nucleus</keyword>
<evidence type="ECO:0000313" key="9">
    <source>
        <dbReference type="Proteomes" id="UP001642540"/>
    </source>
</evidence>
<dbReference type="Pfam" id="PF00817">
    <property type="entry name" value="IMS"/>
    <property type="match status" value="1"/>
</dbReference>
<protein>
    <recommendedName>
        <fullName evidence="7">UmuC domain-containing protein</fullName>
    </recommendedName>
</protein>
<gene>
    <name evidence="8" type="ORF">ODALV1_LOCUS10632</name>
</gene>
<evidence type="ECO:0000256" key="2">
    <source>
        <dbReference type="ARBA" id="ARBA00022679"/>
    </source>
</evidence>
<comment type="caution">
    <text evidence="8">The sequence shown here is derived from an EMBL/GenBank/DDBJ whole genome shotgun (WGS) entry which is preliminary data.</text>
</comment>
<accession>A0ABP1QLB4</accession>
<evidence type="ECO:0000256" key="6">
    <source>
        <dbReference type="ARBA" id="ARBA00023242"/>
    </source>
</evidence>
<feature type="domain" description="UmuC" evidence="7">
    <location>
        <begin position="40"/>
        <end position="299"/>
    </location>
</feature>
<dbReference type="PANTHER" id="PTHR45873:SF1">
    <property type="entry name" value="DNA POLYMERASE ETA"/>
    <property type="match status" value="1"/>
</dbReference>
<dbReference type="Gene3D" id="1.10.150.20">
    <property type="entry name" value="5' to 3' exonuclease, C-terminal subdomain"/>
    <property type="match status" value="1"/>
</dbReference>
<comment type="subcellular location">
    <subcellularLocation>
        <location evidence="1">Nucleus</location>
    </subcellularLocation>
</comment>
<dbReference type="InterPro" id="IPR043502">
    <property type="entry name" value="DNA/RNA_pol_sf"/>
</dbReference>
<evidence type="ECO:0000256" key="3">
    <source>
        <dbReference type="ARBA" id="ARBA00022723"/>
    </source>
</evidence>
<keyword evidence="5" id="KW-0234">DNA repair</keyword>
<proteinExistence type="predicted"/>
<sequence>MKYKNNNYSGTSASETEDDDLDAIDDEYHEEYSPQSEAVIILLDVDSFEVQVHGLDQNISPEVLRNEPFVVANEFGVLTAVNYPAKKAGIKRTKEFNARNVRETCPVVRILEIPDHYGKPSSLIAKEKSDDIFECLKKSAIQVCKGGPPIVEKASKDEFFIDVTNEVYYRVHQCGEQVPNRSIVNRMKDKTHNETPSHRATGEKFSYRTSQVLTDPTIIQKRHETEALLVHGAAIAYQIMSDIEKITKFVCSSGVSGNKLLAKIACGLHKPDSITILPHASLPRVSKTQIKIEDIPGLAGKQGEDIKQRFKISTMLQLSYVDRVKLQKWFGSENGLKFHQLAIGVDNTKVVEKNRNLTKSMTCGITFSHKTRRMFNALDFQNHLRNRFLEMRDHVLYEVRRHGRCRFPRTFKLEVKTRKRDLQSAFGSTIDPSNHFDGNDDSNVDPRLREYWGVLNQKFIDLLCRDCKIPIFDSDPKKSEVAVRKVSAINLIANFDID</sequence>
<reference evidence="8 9" key="1">
    <citation type="submission" date="2024-08" db="EMBL/GenBank/DDBJ databases">
        <authorList>
            <person name="Cucini C."/>
            <person name="Frati F."/>
        </authorList>
    </citation>
    <scope>NUCLEOTIDE SEQUENCE [LARGE SCALE GENOMIC DNA]</scope>
</reference>
<dbReference type="EMBL" id="CAXLJM020000033">
    <property type="protein sequence ID" value="CAL8100778.1"/>
    <property type="molecule type" value="Genomic_DNA"/>
</dbReference>